<dbReference type="NCBIfam" id="TIGR02047">
    <property type="entry name" value="CadR-PbrR"/>
    <property type="match status" value="1"/>
</dbReference>
<dbReference type="AlphaFoldDB" id="A0A136A2E7"/>
<evidence type="ECO:0000313" key="4">
    <source>
        <dbReference type="Proteomes" id="UP000070299"/>
    </source>
</evidence>
<dbReference type="SMART" id="SM00422">
    <property type="entry name" value="HTH_MERR"/>
    <property type="match status" value="1"/>
</dbReference>
<reference evidence="4" key="1">
    <citation type="submission" date="2016-02" db="EMBL/GenBank/DDBJ databases">
        <authorList>
            <person name="Schultz-Johansen M."/>
            <person name="Glaring M.A."/>
            <person name="Bech P.K."/>
            <person name="Stougaard P."/>
        </authorList>
    </citation>
    <scope>NUCLEOTIDE SEQUENCE [LARGE SCALE GENOMIC DNA]</scope>
    <source>
        <strain evidence="4">S66</strain>
    </source>
</reference>
<dbReference type="CDD" id="cd04784">
    <property type="entry name" value="HTH_CadR-PbrR"/>
    <property type="match status" value="1"/>
</dbReference>
<dbReference type="GO" id="GO:0003677">
    <property type="term" value="F:DNA binding"/>
    <property type="evidence" value="ECO:0007669"/>
    <property type="project" value="UniProtKB-KW"/>
</dbReference>
<evidence type="ECO:0000256" key="1">
    <source>
        <dbReference type="ARBA" id="ARBA00023125"/>
    </source>
</evidence>
<dbReference type="PROSITE" id="PS50937">
    <property type="entry name" value="HTH_MERR_2"/>
    <property type="match status" value="1"/>
</dbReference>
<dbReference type="RefSeq" id="WP_068376816.1">
    <property type="nucleotide sequence ID" value="NZ_LSNE01000005.1"/>
</dbReference>
<evidence type="ECO:0000313" key="3">
    <source>
        <dbReference type="EMBL" id="KXI29402.1"/>
    </source>
</evidence>
<dbReference type="EMBL" id="LSNE01000005">
    <property type="protein sequence ID" value="KXI29402.1"/>
    <property type="molecule type" value="Genomic_DNA"/>
</dbReference>
<dbReference type="Pfam" id="PF13411">
    <property type="entry name" value="MerR_1"/>
    <property type="match status" value="1"/>
</dbReference>
<dbReference type="GO" id="GO:0045893">
    <property type="term" value="P:positive regulation of DNA-templated transcription"/>
    <property type="evidence" value="ECO:0007669"/>
    <property type="project" value="InterPro"/>
</dbReference>
<comment type="caution">
    <text evidence="3">The sequence shown here is derived from an EMBL/GenBank/DDBJ whole genome shotgun (WGS) entry which is preliminary data.</text>
</comment>
<dbReference type="STRING" id="1799789.AX660_14820"/>
<dbReference type="GO" id="GO:0046872">
    <property type="term" value="F:metal ion binding"/>
    <property type="evidence" value="ECO:0007669"/>
    <property type="project" value="InterPro"/>
</dbReference>
<dbReference type="PANTHER" id="PTHR30204">
    <property type="entry name" value="REDOX-CYCLING DRUG-SENSING TRANSCRIPTIONAL ACTIVATOR SOXR"/>
    <property type="match status" value="1"/>
</dbReference>
<dbReference type="OrthoDB" id="9808480at2"/>
<organism evidence="3 4">
    <name type="scientific">Paraglaciecola hydrolytica</name>
    <dbReference type="NCBI Taxonomy" id="1799789"/>
    <lineage>
        <taxon>Bacteria</taxon>
        <taxon>Pseudomonadati</taxon>
        <taxon>Pseudomonadota</taxon>
        <taxon>Gammaproteobacteria</taxon>
        <taxon>Alteromonadales</taxon>
        <taxon>Alteromonadaceae</taxon>
        <taxon>Paraglaciecola</taxon>
    </lineage>
</organism>
<name>A0A136A2E7_9ALTE</name>
<accession>A0A136A2E7</accession>
<dbReference type="PROSITE" id="PS00552">
    <property type="entry name" value="HTH_MERR_1"/>
    <property type="match status" value="1"/>
</dbReference>
<dbReference type="Proteomes" id="UP000070299">
    <property type="component" value="Unassembled WGS sequence"/>
</dbReference>
<protein>
    <submittedName>
        <fullName evidence="3">MerR family transcriptional regulator</fullName>
    </submittedName>
</protein>
<dbReference type="GO" id="GO:0003700">
    <property type="term" value="F:DNA-binding transcription factor activity"/>
    <property type="evidence" value="ECO:0007669"/>
    <property type="project" value="InterPro"/>
</dbReference>
<evidence type="ECO:0000259" key="2">
    <source>
        <dbReference type="PROSITE" id="PS50937"/>
    </source>
</evidence>
<dbReference type="InterPro" id="IPR009061">
    <property type="entry name" value="DNA-bd_dom_put_sf"/>
</dbReference>
<dbReference type="SUPFAM" id="SSF46955">
    <property type="entry name" value="Putative DNA-binding domain"/>
    <property type="match status" value="1"/>
</dbReference>
<dbReference type="Gene3D" id="1.10.1660.10">
    <property type="match status" value="1"/>
</dbReference>
<keyword evidence="4" id="KW-1185">Reference proteome</keyword>
<keyword evidence="1" id="KW-0238">DNA-binding</keyword>
<dbReference type="InterPro" id="IPR000551">
    <property type="entry name" value="MerR-type_HTH_dom"/>
</dbReference>
<dbReference type="PRINTS" id="PR00040">
    <property type="entry name" value="HTHMERR"/>
</dbReference>
<proteinExistence type="predicted"/>
<sequence>MKIGELSKKSGCSIQTIRFYEKQDLLEACNRSEGNYRIYDASSLRTLQFIKQCRSLGLTIIEIKQLLDTKNNPDKSCSSVNNLIHQHMVDVTHRIAELQELKLTLSEMASACTDNRKVKECGVLQLLEE</sequence>
<gene>
    <name evidence="3" type="ORF">AX660_14820</name>
</gene>
<dbReference type="PANTHER" id="PTHR30204:SF92">
    <property type="entry name" value="HTH-TYPE TRANSCRIPTIONAL REGULATOR ZNTR"/>
    <property type="match status" value="1"/>
</dbReference>
<dbReference type="InterPro" id="IPR011791">
    <property type="entry name" value="CadR-PbrR"/>
</dbReference>
<feature type="domain" description="HTH merR-type" evidence="2">
    <location>
        <begin position="1"/>
        <end position="69"/>
    </location>
</feature>
<dbReference type="InterPro" id="IPR047057">
    <property type="entry name" value="MerR_fam"/>
</dbReference>